<dbReference type="GO" id="GO:0016020">
    <property type="term" value="C:membrane"/>
    <property type="evidence" value="ECO:0007669"/>
    <property type="project" value="UniProtKB-SubCell"/>
</dbReference>
<dbReference type="PROSITE" id="PS00409">
    <property type="entry name" value="PROKAR_NTER_METHYL"/>
    <property type="match status" value="1"/>
</dbReference>
<reference evidence="7 8" key="1">
    <citation type="submission" date="2020-07" db="EMBL/GenBank/DDBJ databases">
        <title>Genomic Encyclopedia of Type Strains, Phase IV (KMG-IV): sequencing the most valuable type-strain genomes for metagenomic binning, comparative biology and taxonomic classification.</title>
        <authorList>
            <person name="Goeker M."/>
        </authorList>
    </citation>
    <scope>NUCLEOTIDE SEQUENCE [LARGE SCALE GENOMIC DNA]</scope>
    <source>
        <strain evidence="7 8">DSM 17721</strain>
    </source>
</reference>
<comment type="subcellular location">
    <subcellularLocation>
        <location evidence="1">Membrane</location>
        <topology evidence="1">Single-pass membrane protein</topology>
    </subcellularLocation>
</comment>
<feature type="transmembrane region" description="Helical" evidence="6">
    <location>
        <begin position="59"/>
        <end position="79"/>
    </location>
</feature>
<comment type="caution">
    <text evidence="7">The sequence shown here is derived from an EMBL/GenBank/DDBJ whole genome shotgun (WGS) entry which is preliminary data.</text>
</comment>
<dbReference type="EMBL" id="JACDUS010000002">
    <property type="protein sequence ID" value="MBA2880634.1"/>
    <property type="molecule type" value="Genomic_DNA"/>
</dbReference>
<evidence type="ECO:0000256" key="3">
    <source>
        <dbReference type="ARBA" id="ARBA00022692"/>
    </source>
</evidence>
<evidence type="ECO:0000256" key="2">
    <source>
        <dbReference type="ARBA" id="ARBA00022481"/>
    </source>
</evidence>
<dbReference type="SUPFAM" id="SSF54523">
    <property type="entry name" value="Pili subunits"/>
    <property type="match status" value="1"/>
</dbReference>
<proteinExistence type="predicted"/>
<evidence type="ECO:0000313" key="8">
    <source>
        <dbReference type="Proteomes" id="UP000525298"/>
    </source>
</evidence>
<dbReference type="PANTHER" id="PTHR30093">
    <property type="entry name" value="GENERAL SECRETION PATHWAY PROTEIN G"/>
    <property type="match status" value="1"/>
</dbReference>
<evidence type="ECO:0000256" key="1">
    <source>
        <dbReference type="ARBA" id="ARBA00004167"/>
    </source>
</evidence>
<organism evidence="7 8">
    <name type="scientific">Desulfosalsimonas propionicica</name>
    <dbReference type="NCBI Taxonomy" id="332175"/>
    <lineage>
        <taxon>Bacteria</taxon>
        <taxon>Pseudomonadati</taxon>
        <taxon>Thermodesulfobacteriota</taxon>
        <taxon>Desulfobacteria</taxon>
        <taxon>Desulfobacterales</taxon>
        <taxon>Desulfosalsimonadaceae</taxon>
        <taxon>Desulfosalsimonas</taxon>
    </lineage>
</organism>
<evidence type="ECO:0000256" key="4">
    <source>
        <dbReference type="ARBA" id="ARBA00022989"/>
    </source>
</evidence>
<evidence type="ECO:0000313" key="7">
    <source>
        <dbReference type="EMBL" id="MBA2880634.1"/>
    </source>
</evidence>
<dbReference type="NCBIfam" id="TIGR02532">
    <property type="entry name" value="IV_pilin_GFxxxE"/>
    <property type="match status" value="1"/>
</dbReference>
<evidence type="ECO:0000256" key="5">
    <source>
        <dbReference type="ARBA" id="ARBA00023136"/>
    </source>
</evidence>
<dbReference type="AlphaFoldDB" id="A0A7W0C7L3"/>
<evidence type="ECO:0000256" key="6">
    <source>
        <dbReference type="SAM" id="Phobius"/>
    </source>
</evidence>
<name>A0A7W0C7L3_9BACT</name>
<dbReference type="Gene3D" id="3.30.700.10">
    <property type="entry name" value="Glycoprotein, Type 4 Pilin"/>
    <property type="match status" value="1"/>
</dbReference>
<sequence length="259" mass="26347">MENFAQGFWLRHANCSIPNGNGFQADLSLKKFVTIEHQTNKKGGHMLQKLRGTNNQGGFTLIELMIVIAIIGILAAIAVPQFMSYRVRANNSSAEAANKNAQTALAALNSDIGCYGLSDDTADLLNAVGGGGAGTELQGSGGSIAAATQNNAGGMVTGTSPSTGAISGVGITIPDGIDLLASTEGANNATYLVMTEHEDGNRGFASEAEIADVMYYVQNDGWNGSPGIDAAPPGINANTLDIDGAAGGGSPTAAWSALN</sequence>
<dbReference type="Proteomes" id="UP000525298">
    <property type="component" value="Unassembled WGS sequence"/>
</dbReference>
<keyword evidence="8" id="KW-1185">Reference proteome</keyword>
<dbReference type="InterPro" id="IPR045584">
    <property type="entry name" value="Pilin-like"/>
</dbReference>
<keyword evidence="5 6" id="KW-0472">Membrane</keyword>
<dbReference type="InterPro" id="IPR012902">
    <property type="entry name" value="N_methyl_site"/>
</dbReference>
<dbReference type="PANTHER" id="PTHR30093:SF44">
    <property type="entry name" value="TYPE II SECRETION SYSTEM CORE PROTEIN G"/>
    <property type="match status" value="1"/>
</dbReference>
<accession>A0A7W0C7L3</accession>
<gene>
    <name evidence="7" type="ORF">HNR65_000952</name>
</gene>
<dbReference type="RefSeq" id="WP_269750852.1">
    <property type="nucleotide sequence ID" value="NZ_JACDUS010000002.1"/>
</dbReference>
<dbReference type="Pfam" id="PF07963">
    <property type="entry name" value="N_methyl"/>
    <property type="match status" value="1"/>
</dbReference>
<protein>
    <submittedName>
        <fullName evidence="7">Prepilin-type N-terminal cleavage/methylation domain-containing protein</fullName>
    </submittedName>
</protein>
<keyword evidence="4 6" id="KW-1133">Transmembrane helix</keyword>
<keyword evidence="2" id="KW-0488">Methylation</keyword>
<keyword evidence="3 6" id="KW-0812">Transmembrane</keyword>